<dbReference type="GeneID" id="19893080"/>
<evidence type="ECO:0000256" key="1">
    <source>
        <dbReference type="SAM" id="Phobius"/>
    </source>
</evidence>
<sequence>MFYSFHKSHRCRLSYFVPFWIAFMGANIRGLAAIAHRYGKFVGWSPSQKQFASFQHGWHFSLNCPSKTNGSIYHQADFGEITTSRRLDDICCARRSYAASAHRSLWQVSKACRYHGRPCHSIHFGPHALLGMISLLRHATASGCLHHVNFYIPDRAYLVILACAFSCRQSWHKLLTPAEPALIRCNAVIAQSLLSKVPTLNAMPASSRDSLCSFCQPQTQCTHQGHDSIRFGRSPASDSARPNALDLPLDPSLECPTDPLRDNDWGRFVNDDTTTAKHTETNQARGSPTSPLFHYHRPDLSPQNMTAAQQTTTEADLVRHDLNGHVTRPSKRKRYDDAADCAGTACLEALEEQLRLCVQRFTRRAVSIMLSGIDEAGNRFTLHIGAETSE</sequence>
<proteinExistence type="predicted"/>
<dbReference type="RefSeq" id="XP_008603387.1">
    <property type="nucleotide sequence ID" value="XM_008605165.1"/>
</dbReference>
<dbReference type="InParanoid" id="J4KKS6"/>
<dbReference type="AlphaFoldDB" id="J4KKS6"/>
<accession>J4KKS6</accession>
<keyword evidence="1" id="KW-0812">Transmembrane</keyword>
<evidence type="ECO:0000313" key="3">
    <source>
        <dbReference type="Proteomes" id="UP000002762"/>
    </source>
</evidence>
<name>J4KKS6_BEAB2</name>
<keyword evidence="1" id="KW-1133">Transmembrane helix</keyword>
<dbReference type="Proteomes" id="UP000002762">
    <property type="component" value="Unassembled WGS sequence"/>
</dbReference>
<feature type="transmembrane region" description="Helical" evidence="1">
    <location>
        <begin position="12"/>
        <end position="32"/>
    </location>
</feature>
<dbReference type="EMBL" id="JH725234">
    <property type="protein sequence ID" value="EJP60969.1"/>
    <property type="molecule type" value="Genomic_DNA"/>
</dbReference>
<organism evidence="2 3">
    <name type="scientific">Beauveria bassiana (strain ARSEF 2860)</name>
    <name type="common">White muscardine disease fungus</name>
    <name type="synonym">Tritirachium shiotae</name>
    <dbReference type="NCBI Taxonomy" id="655819"/>
    <lineage>
        <taxon>Eukaryota</taxon>
        <taxon>Fungi</taxon>
        <taxon>Dikarya</taxon>
        <taxon>Ascomycota</taxon>
        <taxon>Pezizomycotina</taxon>
        <taxon>Sordariomycetes</taxon>
        <taxon>Hypocreomycetidae</taxon>
        <taxon>Hypocreales</taxon>
        <taxon>Cordycipitaceae</taxon>
        <taxon>Beauveria</taxon>
    </lineage>
</organism>
<keyword evidence="1" id="KW-0472">Membrane</keyword>
<protein>
    <submittedName>
        <fullName evidence="2">Uncharacterized protein</fullName>
    </submittedName>
</protein>
<evidence type="ECO:0000313" key="2">
    <source>
        <dbReference type="EMBL" id="EJP60969.1"/>
    </source>
</evidence>
<reference evidence="2 3" key="1">
    <citation type="journal article" date="2012" name="Sci. Rep.">
        <title>Genomic perspectives on the evolution of fungal entomopathogenicity in Beauveria bassiana.</title>
        <authorList>
            <person name="Xiao G."/>
            <person name="Ying S.H."/>
            <person name="Zheng P."/>
            <person name="Wang Z.L."/>
            <person name="Zhang S."/>
            <person name="Xie X.Q."/>
            <person name="Shang Y."/>
            <person name="St Leger R.J."/>
            <person name="Zhao G.P."/>
            <person name="Wang C."/>
            <person name="Feng M.G."/>
        </authorList>
    </citation>
    <scope>NUCLEOTIDE SEQUENCE [LARGE SCALE GENOMIC DNA]</scope>
    <source>
        <strain evidence="2 3">ARSEF 2860</strain>
    </source>
</reference>
<dbReference type="HOGENOM" id="CLU_707854_0_0_1"/>
<gene>
    <name evidence="2" type="ORF">BBA_10068</name>
</gene>
<keyword evidence="3" id="KW-1185">Reference proteome</keyword>